<comment type="subcellular location">
    <subcellularLocation>
        <location evidence="1">Virion</location>
    </subcellularLocation>
</comment>
<keyword evidence="5" id="KW-1185">Reference proteome</keyword>
<dbReference type="InterPro" id="IPR054612">
    <property type="entry name" value="Phage_capsid-like_C"/>
</dbReference>
<dbReference type="Pfam" id="PF05065">
    <property type="entry name" value="Phage_capsid"/>
    <property type="match status" value="1"/>
</dbReference>
<name>A0A1X7I6U6_9BURK</name>
<dbReference type="Proteomes" id="UP000193228">
    <property type="component" value="Unassembled WGS sequence"/>
</dbReference>
<evidence type="ECO:0000313" key="4">
    <source>
        <dbReference type="EMBL" id="SMG09553.1"/>
    </source>
</evidence>
<reference evidence="5" key="1">
    <citation type="submission" date="2017-04" db="EMBL/GenBank/DDBJ databases">
        <authorList>
            <person name="Varghese N."/>
            <person name="Submissions S."/>
        </authorList>
    </citation>
    <scope>NUCLEOTIDE SEQUENCE [LARGE SCALE GENOMIC DNA]</scope>
    <source>
        <strain evidence="5">LMG 29540</strain>
    </source>
</reference>
<dbReference type="NCBIfam" id="TIGR01554">
    <property type="entry name" value="major_cap_HK97"/>
    <property type="match status" value="1"/>
</dbReference>
<feature type="compositionally biased region" description="Low complexity" evidence="2">
    <location>
        <begin position="434"/>
        <end position="453"/>
    </location>
</feature>
<evidence type="ECO:0000256" key="1">
    <source>
        <dbReference type="ARBA" id="ARBA00004328"/>
    </source>
</evidence>
<gene>
    <name evidence="4" type="ORF">SAMN06265784_101329</name>
</gene>
<evidence type="ECO:0000256" key="2">
    <source>
        <dbReference type="SAM" id="MobiDB-lite"/>
    </source>
</evidence>
<proteinExistence type="predicted"/>
<dbReference type="EMBL" id="FXAT01000001">
    <property type="protein sequence ID" value="SMG09553.1"/>
    <property type="molecule type" value="Genomic_DNA"/>
</dbReference>
<feature type="region of interest" description="Disordered" evidence="2">
    <location>
        <begin position="417"/>
        <end position="453"/>
    </location>
</feature>
<evidence type="ECO:0000313" key="5">
    <source>
        <dbReference type="Proteomes" id="UP000193228"/>
    </source>
</evidence>
<dbReference type="SUPFAM" id="SSF56563">
    <property type="entry name" value="Major capsid protein gp5"/>
    <property type="match status" value="1"/>
</dbReference>
<dbReference type="OrthoDB" id="9786516at2"/>
<protein>
    <submittedName>
        <fullName evidence="4">Phage major capsid protein, HK97 family</fullName>
    </submittedName>
</protein>
<dbReference type="InterPro" id="IPR024455">
    <property type="entry name" value="Phage_capsid"/>
</dbReference>
<sequence>MAVQIQALRERRDAIAKNINLTMENFQGDKWGPEQQKIYDDGIAEMDRIKAEISRHEKLMAELAADALNGKPAGLINAVTKTPGAHSGESRVMRMFLQGGLRALEQEDIQAMRRRQSPDIQAAMSSLVGEEGGYTVAEEWYRQLTEALKEFGGIRRLATVIQTGTGAQMHFPAADATSEEGEIVGQNEEVSTSTTRFSTLAMTVFKYSSKSIALPFELLQDSMFDLDAYIRNLLAVRIGRITSRHFVTGRGDNEPHGILTEAPLGWTTVSSEFGYDDFVDLEHSVDPIYRRRTSAGWIMNDNSLRKVRKIKDDVGRPIFVPGYEQGNPGGAPDRLLNRPLEIIQEMPDAAAGNRPILFGDASQYLIRDVMDLTMFRMTDSFFTTRGQVGFLAFNRQGGRLIDVGGAVKALAIGAGSGGGNGGGDGGGEGGDGGEASAAAATKATGQKAGKAGT</sequence>
<dbReference type="AlphaFoldDB" id="A0A1X7I6U6"/>
<organism evidence="4 5">
    <name type="scientific">Paraburkholderia susongensis</name>
    <dbReference type="NCBI Taxonomy" id="1515439"/>
    <lineage>
        <taxon>Bacteria</taxon>
        <taxon>Pseudomonadati</taxon>
        <taxon>Pseudomonadota</taxon>
        <taxon>Betaproteobacteria</taxon>
        <taxon>Burkholderiales</taxon>
        <taxon>Burkholderiaceae</taxon>
        <taxon>Paraburkholderia</taxon>
    </lineage>
</organism>
<dbReference type="RefSeq" id="WP_085480516.1">
    <property type="nucleotide sequence ID" value="NZ_FXAT01000001.1"/>
</dbReference>
<feature type="compositionally biased region" description="Gly residues" evidence="2">
    <location>
        <begin position="417"/>
        <end position="433"/>
    </location>
</feature>
<evidence type="ECO:0000259" key="3">
    <source>
        <dbReference type="Pfam" id="PF05065"/>
    </source>
</evidence>
<feature type="domain" description="Phage capsid-like C-terminal" evidence="3">
    <location>
        <begin position="132"/>
        <end position="405"/>
    </location>
</feature>
<dbReference type="STRING" id="1515439.SAMN06265784_101329"/>
<accession>A0A1X7I6U6</accession>